<sequence>MNHAAEEYAWPTCTACGRDLWESEAGRLACRPCETRTGERLGELATIFQQINSSAALMRGARRGGAPTSGSRTPPIPPRLEVLSLAATGGVATRLRDIEDAWRAALAWTIAPWRGSPAQAVPEHLRFLINNLPWACDAYESVGQDVEEIRQLHAECKQALTHDRKPGRVSVGVCPVVVDGELCGAQLTASAANSRIRCGTCGAQWDDMWGWRELRQAQEAVASAGKRAA</sequence>
<protein>
    <submittedName>
        <fullName evidence="1">Uncharacterized protein</fullName>
    </submittedName>
</protein>
<evidence type="ECO:0000313" key="1">
    <source>
        <dbReference type="EMBL" id="OMI34396.1"/>
    </source>
</evidence>
<gene>
    <name evidence="1" type="ORF">SPAR_36471</name>
</gene>
<reference evidence="1 2" key="1">
    <citation type="submission" date="2013-05" db="EMBL/GenBank/DDBJ databases">
        <title>Genome sequence of Streptomyces sparsogenes DSM 40356.</title>
        <authorList>
            <person name="Coyne S."/>
            <person name="Seebeck F.P."/>
        </authorList>
    </citation>
    <scope>NUCLEOTIDE SEQUENCE [LARGE SCALE GENOMIC DNA]</scope>
    <source>
        <strain evidence="1 2">DSM 40356</strain>
    </source>
</reference>
<accession>A0A1R1S7U8</accession>
<keyword evidence="2" id="KW-1185">Reference proteome</keyword>
<evidence type="ECO:0000313" key="2">
    <source>
        <dbReference type="Proteomes" id="UP000186168"/>
    </source>
</evidence>
<name>A0A1R1S7U8_9ACTN</name>
<proteinExistence type="predicted"/>
<organism evidence="1 2">
    <name type="scientific">Streptomyces sparsogenes DSM 40356</name>
    <dbReference type="NCBI Taxonomy" id="1331668"/>
    <lineage>
        <taxon>Bacteria</taxon>
        <taxon>Bacillati</taxon>
        <taxon>Actinomycetota</taxon>
        <taxon>Actinomycetes</taxon>
        <taxon>Kitasatosporales</taxon>
        <taxon>Streptomycetaceae</taxon>
        <taxon>Streptomyces</taxon>
    </lineage>
</organism>
<dbReference type="GeneID" id="96746685"/>
<dbReference type="Proteomes" id="UP000186168">
    <property type="component" value="Unassembled WGS sequence"/>
</dbReference>
<comment type="caution">
    <text evidence="1">The sequence shown here is derived from an EMBL/GenBank/DDBJ whole genome shotgun (WGS) entry which is preliminary data.</text>
</comment>
<dbReference type="RefSeq" id="WP_065966603.1">
    <property type="nucleotide sequence ID" value="NZ_ASQP01000469.1"/>
</dbReference>
<dbReference type="EMBL" id="ASQP01000469">
    <property type="protein sequence ID" value="OMI34396.1"/>
    <property type="molecule type" value="Genomic_DNA"/>
</dbReference>
<dbReference type="AlphaFoldDB" id="A0A1R1S7U8"/>